<dbReference type="OMA" id="VPRFWSA"/>
<feature type="transmembrane region" description="Helical" evidence="1">
    <location>
        <begin position="97"/>
        <end position="115"/>
    </location>
</feature>
<keyword evidence="1" id="KW-1133">Transmembrane helix</keyword>
<evidence type="ECO:0000256" key="1">
    <source>
        <dbReference type="SAM" id="Phobius"/>
    </source>
</evidence>
<organism evidence="2 3">
    <name type="scientific">Oryza rufipogon</name>
    <name type="common">Brownbeard rice</name>
    <name type="synonym">Asian wild rice</name>
    <dbReference type="NCBI Taxonomy" id="4529"/>
    <lineage>
        <taxon>Eukaryota</taxon>
        <taxon>Viridiplantae</taxon>
        <taxon>Streptophyta</taxon>
        <taxon>Embryophyta</taxon>
        <taxon>Tracheophyta</taxon>
        <taxon>Spermatophyta</taxon>
        <taxon>Magnoliopsida</taxon>
        <taxon>Liliopsida</taxon>
        <taxon>Poales</taxon>
        <taxon>Poaceae</taxon>
        <taxon>BOP clade</taxon>
        <taxon>Oryzoideae</taxon>
        <taxon>Oryzeae</taxon>
        <taxon>Oryzinae</taxon>
        <taxon>Oryza</taxon>
    </lineage>
</organism>
<dbReference type="Gramene" id="ORUFI08G06520.1">
    <property type="protein sequence ID" value="ORUFI08G06520.1"/>
    <property type="gene ID" value="ORUFI08G06520"/>
</dbReference>
<dbReference type="Proteomes" id="UP000008022">
    <property type="component" value="Unassembled WGS sequence"/>
</dbReference>
<keyword evidence="1" id="KW-0472">Membrane</keyword>
<evidence type="ECO:0000313" key="2">
    <source>
        <dbReference type="EnsemblPlants" id="ORUFI08G06520.1"/>
    </source>
</evidence>
<protein>
    <submittedName>
        <fullName evidence="2">Uncharacterized protein</fullName>
    </submittedName>
</protein>
<dbReference type="HOGENOM" id="CLU_126803_0_0_1"/>
<proteinExistence type="predicted"/>
<reference evidence="2" key="2">
    <citation type="submission" date="2015-06" db="UniProtKB">
        <authorList>
            <consortium name="EnsemblPlants"/>
        </authorList>
    </citation>
    <scope>IDENTIFICATION</scope>
</reference>
<dbReference type="AlphaFoldDB" id="A0A0E0QFI9"/>
<accession>A0A0E0QFI9</accession>
<reference evidence="3" key="1">
    <citation type="submission" date="2013-06" db="EMBL/GenBank/DDBJ databases">
        <authorList>
            <person name="Zhao Q."/>
        </authorList>
    </citation>
    <scope>NUCLEOTIDE SEQUENCE</scope>
    <source>
        <strain evidence="3">cv. W1943</strain>
    </source>
</reference>
<name>A0A0E0QFI9_ORYRU</name>
<feature type="transmembrane region" description="Helical" evidence="1">
    <location>
        <begin position="51"/>
        <end position="69"/>
    </location>
</feature>
<feature type="transmembrane region" description="Helical" evidence="1">
    <location>
        <begin position="127"/>
        <end position="148"/>
    </location>
</feature>
<dbReference type="EnsemblPlants" id="ORUFI08G06520.1">
    <property type="protein sequence ID" value="ORUFI08G06520.1"/>
    <property type="gene ID" value="ORUFI08G06520"/>
</dbReference>
<keyword evidence="3" id="KW-1185">Reference proteome</keyword>
<keyword evidence="1" id="KW-0812">Transmembrane</keyword>
<sequence>MAAATHAQPSGVDGRDEPNVAAANRRNGAHAVLAAASALVGLPPEYAKARAVLLLLLLLLGCATVHLSMGGNRHRHWLRAVAPSPAARVVDRSRARLRWTGFHALLFLAGSRLLLGPRTAAPPSPSQLLGANALLVTGAILVLVSTAYDGVPRSVRPAAAAAARGLDGLLFGGRFAPASDADD</sequence>
<evidence type="ECO:0000313" key="3">
    <source>
        <dbReference type="Proteomes" id="UP000008022"/>
    </source>
</evidence>